<dbReference type="HOGENOM" id="CLU_1031175_0_0_1"/>
<accession>A0A0C3EEH8</accession>
<name>A0A0C3EEH8_9AGAM</name>
<reference evidence="4" key="2">
    <citation type="submission" date="2015-01" db="EMBL/GenBank/DDBJ databases">
        <title>Evolutionary Origins and Diversification of the Mycorrhizal Mutualists.</title>
        <authorList>
            <consortium name="DOE Joint Genome Institute"/>
            <consortium name="Mycorrhizal Genomics Consortium"/>
            <person name="Kohler A."/>
            <person name="Kuo A."/>
            <person name="Nagy L.G."/>
            <person name="Floudas D."/>
            <person name="Copeland A."/>
            <person name="Barry K.W."/>
            <person name="Cichocki N."/>
            <person name="Veneault-Fourrey C."/>
            <person name="LaButti K."/>
            <person name="Lindquist E.A."/>
            <person name="Lipzen A."/>
            <person name="Lundell T."/>
            <person name="Morin E."/>
            <person name="Murat C."/>
            <person name="Riley R."/>
            <person name="Ohm R."/>
            <person name="Sun H."/>
            <person name="Tunlid A."/>
            <person name="Henrissat B."/>
            <person name="Grigoriev I.V."/>
            <person name="Hibbett D.S."/>
            <person name="Martin F."/>
        </authorList>
    </citation>
    <scope>NUCLEOTIDE SEQUENCE [LARGE SCALE GENOMIC DNA]</scope>
    <source>
        <strain evidence="4">Foug A</strain>
    </source>
</reference>
<feature type="region of interest" description="Disordered" evidence="1">
    <location>
        <begin position="207"/>
        <end position="270"/>
    </location>
</feature>
<feature type="transmembrane region" description="Helical" evidence="2">
    <location>
        <begin position="57"/>
        <end position="77"/>
    </location>
</feature>
<gene>
    <name evidence="3" type="ORF">SCLCIDRAFT_1211080</name>
</gene>
<dbReference type="Proteomes" id="UP000053989">
    <property type="component" value="Unassembled WGS sequence"/>
</dbReference>
<dbReference type="AlphaFoldDB" id="A0A0C3EEH8"/>
<sequence>MYRLFNVFYDASGCHQAAGVSNCPVINSMLHMQYPRLFEPFHPFLCYWHVILAANQFVFPFTACFLLLLLGFAWVAYRKAQPAVTPTGNPPLRADAAHEERCRRWRSDNRQRLTLWSARVPGHVQPPPSLVRPLSTLHRPNSPLPVAIPSFASAGVAQSTIDKFHDASYDLDYYLTEEMGRIRCGSMQAGQQAGEGNNASCHEGYVGAVVDTPDSGTGNATPSPHDVGNGQKDSSNDYSGCGTPDAALSGSAVDVDSRDDTVGIGRQAMQ</sequence>
<keyword evidence="2" id="KW-1133">Transmembrane helix</keyword>
<evidence type="ECO:0000313" key="3">
    <source>
        <dbReference type="EMBL" id="KIM66694.1"/>
    </source>
</evidence>
<keyword evidence="4" id="KW-1185">Reference proteome</keyword>
<proteinExistence type="predicted"/>
<reference evidence="3 4" key="1">
    <citation type="submission" date="2014-04" db="EMBL/GenBank/DDBJ databases">
        <authorList>
            <consortium name="DOE Joint Genome Institute"/>
            <person name="Kuo A."/>
            <person name="Kohler A."/>
            <person name="Nagy L.G."/>
            <person name="Floudas D."/>
            <person name="Copeland A."/>
            <person name="Barry K.W."/>
            <person name="Cichocki N."/>
            <person name="Veneault-Fourrey C."/>
            <person name="LaButti K."/>
            <person name="Lindquist E.A."/>
            <person name="Lipzen A."/>
            <person name="Lundell T."/>
            <person name="Morin E."/>
            <person name="Murat C."/>
            <person name="Sun H."/>
            <person name="Tunlid A."/>
            <person name="Henrissat B."/>
            <person name="Grigoriev I.V."/>
            <person name="Hibbett D.S."/>
            <person name="Martin F."/>
            <person name="Nordberg H.P."/>
            <person name="Cantor M.N."/>
            <person name="Hua S.X."/>
        </authorList>
    </citation>
    <scope>NUCLEOTIDE SEQUENCE [LARGE SCALE GENOMIC DNA]</scope>
    <source>
        <strain evidence="3 4">Foug A</strain>
    </source>
</reference>
<keyword evidence="2" id="KW-0472">Membrane</keyword>
<organism evidence="3 4">
    <name type="scientific">Scleroderma citrinum Foug A</name>
    <dbReference type="NCBI Taxonomy" id="1036808"/>
    <lineage>
        <taxon>Eukaryota</taxon>
        <taxon>Fungi</taxon>
        <taxon>Dikarya</taxon>
        <taxon>Basidiomycota</taxon>
        <taxon>Agaricomycotina</taxon>
        <taxon>Agaricomycetes</taxon>
        <taxon>Agaricomycetidae</taxon>
        <taxon>Boletales</taxon>
        <taxon>Sclerodermatineae</taxon>
        <taxon>Sclerodermataceae</taxon>
        <taxon>Scleroderma</taxon>
    </lineage>
</organism>
<evidence type="ECO:0000256" key="2">
    <source>
        <dbReference type="SAM" id="Phobius"/>
    </source>
</evidence>
<evidence type="ECO:0000313" key="4">
    <source>
        <dbReference type="Proteomes" id="UP000053989"/>
    </source>
</evidence>
<protein>
    <submittedName>
        <fullName evidence="3">Uncharacterized protein</fullName>
    </submittedName>
</protein>
<evidence type="ECO:0000256" key="1">
    <source>
        <dbReference type="SAM" id="MobiDB-lite"/>
    </source>
</evidence>
<dbReference type="EMBL" id="KN822016">
    <property type="protein sequence ID" value="KIM66694.1"/>
    <property type="molecule type" value="Genomic_DNA"/>
</dbReference>
<keyword evidence="2" id="KW-0812">Transmembrane</keyword>
<dbReference type="InParanoid" id="A0A0C3EEH8"/>